<dbReference type="RefSeq" id="WP_053342144.1">
    <property type="nucleotide sequence ID" value="NZ_LFPA01000172.1"/>
</dbReference>
<evidence type="ECO:0000313" key="3">
    <source>
        <dbReference type="Proteomes" id="UP000473681"/>
    </source>
</evidence>
<dbReference type="EMBL" id="SWOV01000002">
    <property type="protein sequence ID" value="NFF86569.1"/>
    <property type="molecule type" value="Genomic_DNA"/>
</dbReference>
<evidence type="ECO:0000313" key="2">
    <source>
        <dbReference type="EMBL" id="NFN35892.1"/>
    </source>
</evidence>
<proteinExistence type="predicted"/>
<comment type="caution">
    <text evidence="1">The sequence shown here is derived from an EMBL/GenBank/DDBJ whole genome shotgun (WGS) entry which is preliminary data.</text>
</comment>
<reference evidence="3 4" key="1">
    <citation type="submission" date="2019-04" db="EMBL/GenBank/DDBJ databases">
        <title>Genome sequencing of Clostridium botulinum Groups I-IV and Clostridium butyricum.</title>
        <authorList>
            <person name="Brunt J."/>
            <person name="Van Vliet A.H.M."/>
            <person name="Stringer S.C."/>
            <person name="Carter A.T."/>
            <person name="Peck M.W."/>
        </authorList>
    </citation>
    <scope>NUCLEOTIDE SEQUENCE [LARGE SCALE GENOMIC DNA]</scope>
    <source>
        <strain evidence="1 4">1605</strain>
        <strain evidence="2 3">CB-K-33E</strain>
    </source>
</reference>
<gene>
    <name evidence="1" type="ORF">FC774_01410</name>
    <name evidence="2" type="ORF">FDB51_12315</name>
</gene>
<evidence type="ECO:0000313" key="1">
    <source>
        <dbReference type="EMBL" id="NFF86569.1"/>
    </source>
</evidence>
<organism evidence="1 4">
    <name type="scientific">Clostridium botulinum</name>
    <dbReference type="NCBI Taxonomy" id="1491"/>
    <lineage>
        <taxon>Bacteria</taxon>
        <taxon>Bacillati</taxon>
        <taxon>Bacillota</taxon>
        <taxon>Clostridia</taxon>
        <taxon>Eubacteriales</taxon>
        <taxon>Clostridiaceae</taxon>
        <taxon>Clostridium</taxon>
    </lineage>
</organism>
<sequence>MQKIVNVSDKIIGSKDHIKLDISNVELISILVHELSKEIGINPEVQYISKEKSIWVIFSDSCFECDFLIDNYALIIAAVSEKYPIVINGIINDFEEGEIKFFYEEDRLKLNKSNASRKDFLNLSDLCLKINVEKNEEIEILNEALSNIRYNRNCIAIRRKWDKYFSNYSINDNQKVMKYNYIPLETLENKEYDYINSLSILQMKELWLDFLVDHHTALEFELLYNMFQKRSMEKMHLWELALRIALSECEFSVAYYNKQFNIIDRDGNHIYYNFESYSSAEKLLLKILFPVKTNLY</sequence>
<dbReference type="EMBL" id="SWVK01000016">
    <property type="protein sequence ID" value="NFN35892.1"/>
    <property type="molecule type" value="Genomic_DNA"/>
</dbReference>
<evidence type="ECO:0000313" key="4">
    <source>
        <dbReference type="Proteomes" id="UP000476820"/>
    </source>
</evidence>
<dbReference type="Proteomes" id="UP000473681">
    <property type="component" value="Unassembled WGS sequence"/>
</dbReference>
<protein>
    <submittedName>
        <fullName evidence="1">Uncharacterized protein</fullName>
    </submittedName>
</protein>
<dbReference type="Proteomes" id="UP000476820">
    <property type="component" value="Unassembled WGS sequence"/>
</dbReference>
<dbReference type="OrthoDB" id="1837370at2"/>
<dbReference type="AlphaFoldDB" id="A0A0L9Y9I3"/>
<accession>A0A0L9Y9I3</accession>
<name>A0A0L9Y9I3_CLOBO</name>